<dbReference type="Proteomes" id="UP001194468">
    <property type="component" value="Unassembled WGS sequence"/>
</dbReference>
<proteinExistence type="predicted"/>
<evidence type="ECO:0000313" key="3">
    <source>
        <dbReference type="EMBL" id="KAF8452901.1"/>
    </source>
</evidence>
<protein>
    <recommendedName>
        <fullName evidence="2">DUF6533 domain-containing protein</fullName>
    </recommendedName>
</protein>
<feature type="transmembrane region" description="Helical" evidence="1">
    <location>
        <begin position="12"/>
        <end position="31"/>
    </location>
</feature>
<comment type="caution">
    <text evidence="3">The sequence shown here is derived from an EMBL/GenBank/DDBJ whole genome shotgun (WGS) entry which is preliminary data.</text>
</comment>
<dbReference type="EMBL" id="WHUW01000001">
    <property type="protein sequence ID" value="KAF8452901.1"/>
    <property type="molecule type" value="Genomic_DNA"/>
</dbReference>
<feature type="transmembrane region" description="Helical" evidence="1">
    <location>
        <begin position="73"/>
        <end position="95"/>
    </location>
</feature>
<keyword evidence="1" id="KW-1133">Transmembrane helix</keyword>
<reference evidence="3" key="1">
    <citation type="submission" date="2019-10" db="EMBL/GenBank/DDBJ databases">
        <authorList>
            <consortium name="DOE Joint Genome Institute"/>
            <person name="Kuo A."/>
            <person name="Miyauchi S."/>
            <person name="Kiss E."/>
            <person name="Drula E."/>
            <person name="Kohler A."/>
            <person name="Sanchez-Garcia M."/>
            <person name="Andreopoulos B."/>
            <person name="Barry K.W."/>
            <person name="Bonito G."/>
            <person name="Buee M."/>
            <person name="Carver A."/>
            <person name="Chen C."/>
            <person name="Cichocki N."/>
            <person name="Clum A."/>
            <person name="Culley D."/>
            <person name="Crous P.W."/>
            <person name="Fauchery L."/>
            <person name="Girlanda M."/>
            <person name="Hayes R."/>
            <person name="Keri Z."/>
            <person name="LaButti K."/>
            <person name="Lipzen A."/>
            <person name="Lombard V."/>
            <person name="Magnuson J."/>
            <person name="Maillard F."/>
            <person name="Morin E."/>
            <person name="Murat C."/>
            <person name="Nolan M."/>
            <person name="Ohm R."/>
            <person name="Pangilinan J."/>
            <person name="Pereira M."/>
            <person name="Perotto S."/>
            <person name="Peter M."/>
            <person name="Riley R."/>
            <person name="Sitrit Y."/>
            <person name="Stielow B."/>
            <person name="Szollosi G."/>
            <person name="Zifcakova L."/>
            <person name="Stursova M."/>
            <person name="Spatafora J.W."/>
            <person name="Tedersoo L."/>
            <person name="Vaario L.-M."/>
            <person name="Yamada A."/>
            <person name="Yan M."/>
            <person name="Wang P."/>
            <person name="Xu J."/>
            <person name="Bruns T."/>
            <person name="Baldrian P."/>
            <person name="Vilgalys R."/>
            <person name="Henrissat B."/>
            <person name="Grigoriev I.V."/>
            <person name="Hibbett D."/>
            <person name="Nagy L.G."/>
            <person name="Martin F.M."/>
        </authorList>
    </citation>
    <scope>NUCLEOTIDE SEQUENCE</scope>
    <source>
        <strain evidence="3">BED1</strain>
    </source>
</reference>
<feature type="transmembrane region" description="Helical" evidence="1">
    <location>
        <begin position="198"/>
        <end position="219"/>
    </location>
</feature>
<gene>
    <name evidence="3" type="ORF">L210DRAFT_3639344</name>
</gene>
<feature type="domain" description="DUF6533" evidence="2">
    <location>
        <begin position="17"/>
        <end position="57"/>
    </location>
</feature>
<dbReference type="InterPro" id="IPR045340">
    <property type="entry name" value="DUF6533"/>
</dbReference>
<evidence type="ECO:0000256" key="1">
    <source>
        <dbReference type="SAM" id="Phobius"/>
    </source>
</evidence>
<evidence type="ECO:0000259" key="2">
    <source>
        <dbReference type="Pfam" id="PF20151"/>
    </source>
</evidence>
<organism evidence="3 4">
    <name type="scientific">Boletus edulis BED1</name>
    <dbReference type="NCBI Taxonomy" id="1328754"/>
    <lineage>
        <taxon>Eukaryota</taxon>
        <taxon>Fungi</taxon>
        <taxon>Dikarya</taxon>
        <taxon>Basidiomycota</taxon>
        <taxon>Agaricomycotina</taxon>
        <taxon>Agaricomycetes</taxon>
        <taxon>Agaricomycetidae</taxon>
        <taxon>Boletales</taxon>
        <taxon>Boletineae</taxon>
        <taxon>Boletaceae</taxon>
        <taxon>Boletoideae</taxon>
        <taxon>Boletus</taxon>
    </lineage>
</organism>
<keyword evidence="1" id="KW-0472">Membrane</keyword>
<sequence>MSSDIQSTLELLVLNNYLSLAIVTAVVYDYILTFSEEIEYIWVRYIGLCWIMTKTLVVMILRVYAMWNRSRTILYISLFLLVTQTIVAVVLDVIYDKPNTPISVTLAQVSDFSFCNINIPPTLPVYRAAPRLVLSVALVSFAVSQALKQSFEMYKATKQWQPNRYMQKLVADGILYFIVNVLYQAIEVFSVFPVQTNTIFFLDVFNYVAFYTLIPRFIISIRELYDRDIRGRFHIDTGFGLRSRSNPGLDTTVSALVFVVGDQGPEVESGTDNSGDLELGTVHGSGLNEGSLIGARE</sequence>
<feature type="transmembrane region" description="Helical" evidence="1">
    <location>
        <begin position="128"/>
        <end position="148"/>
    </location>
</feature>
<accession>A0AAD4GMM3</accession>
<dbReference type="Pfam" id="PF20151">
    <property type="entry name" value="DUF6533"/>
    <property type="match status" value="1"/>
</dbReference>
<name>A0AAD4GMM3_BOLED</name>
<feature type="transmembrane region" description="Helical" evidence="1">
    <location>
        <begin position="169"/>
        <end position="186"/>
    </location>
</feature>
<evidence type="ECO:0000313" key="4">
    <source>
        <dbReference type="Proteomes" id="UP001194468"/>
    </source>
</evidence>
<keyword evidence="4" id="KW-1185">Reference proteome</keyword>
<feature type="transmembrane region" description="Helical" evidence="1">
    <location>
        <begin position="43"/>
        <end position="61"/>
    </location>
</feature>
<reference evidence="3" key="2">
    <citation type="journal article" date="2020" name="Nat. Commun.">
        <title>Large-scale genome sequencing of mycorrhizal fungi provides insights into the early evolution of symbiotic traits.</title>
        <authorList>
            <person name="Miyauchi S."/>
            <person name="Kiss E."/>
            <person name="Kuo A."/>
            <person name="Drula E."/>
            <person name="Kohler A."/>
            <person name="Sanchez-Garcia M."/>
            <person name="Morin E."/>
            <person name="Andreopoulos B."/>
            <person name="Barry K.W."/>
            <person name="Bonito G."/>
            <person name="Buee M."/>
            <person name="Carver A."/>
            <person name="Chen C."/>
            <person name="Cichocki N."/>
            <person name="Clum A."/>
            <person name="Culley D."/>
            <person name="Crous P.W."/>
            <person name="Fauchery L."/>
            <person name="Girlanda M."/>
            <person name="Hayes R.D."/>
            <person name="Keri Z."/>
            <person name="LaButti K."/>
            <person name="Lipzen A."/>
            <person name="Lombard V."/>
            <person name="Magnuson J."/>
            <person name="Maillard F."/>
            <person name="Murat C."/>
            <person name="Nolan M."/>
            <person name="Ohm R.A."/>
            <person name="Pangilinan J."/>
            <person name="Pereira M.F."/>
            <person name="Perotto S."/>
            <person name="Peter M."/>
            <person name="Pfister S."/>
            <person name="Riley R."/>
            <person name="Sitrit Y."/>
            <person name="Stielow J.B."/>
            <person name="Szollosi G."/>
            <person name="Zifcakova L."/>
            <person name="Stursova M."/>
            <person name="Spatafora J.W."/>
            <person name="Tedersoo L."/>
            <person name="Vaario L.M."/>
            <person name="Yamada A."/>
            <person name="Yan M."/>
            <person name="Wang P."/>
            <person name="Xu J."/>
            <person name="Bruns T."/>
            <person name="Baldrian P."/>
            <person name="Vilgalys R."/>
            <person name="Dunand C."/>
            <person name="Henrissat B."/>
            <person name="Grigoriev I.V."/>
            <person name="Hibbett D."/>
            <person name="Nagy L.G."/>
            <person name="Martin F.M."/>
        </authorList>
    </citation>
    <scope>NUCLEOTIDE SEQUENCE</scope>
    <source>
        <strain evidence="3">BED1</strain>
    </source>
</reference>
<dbReference type="AlphaFoldDB" id="A0AAD4GMM3"/>
<keyword evidence="1" id="KW-0812">Transmembrane</keyword>